<accession>A0AAD1BGB8</accession>
<dbReference type="SUPFAM" id="SSF53448">
    <property type="entry name" value="Nucleotide-diphospho-sugar transferases"/>
    <property type="match status" value="1"/>
</dbReference>
<dbReference type="EMBL" id="AP014925">
    <property type="protein sequence ID" value="BAR95862.1"/>
    <property type="molecule type" value="Genomic_DNA"/>
</dbReference>
<organism evidence="2 3">
    <name type="scientific">Prevotella intermedia</name>
    <dbReference type="NCBI Taxonomy" id="28131"/>
    <lineage>
        <taxon>Bacteria</taxon>
        <taxon>Pseudomonadati</taxon>
        <taxon>Bacteroidota</taxon>
        <taxon>Bacteroidia</taxon>
        <taxon>Bacteroidales</taxon>
        <taxon>Prevotellaceae</taxon>
        <taxon>Prevotella</taxon>
    </lineage>
</organism>
<evidence type="ECO:0000313" key="3">
    <source>
        <dbReference type="Proteomes" id="UP000067008"/>
    </source>
</evidence>
<dbReference type="InterPro" id="IPR029044">
    <property type="entry name" value="Nucleotide-diphossugar_trans"/>
</dbReference>
<dbReference type="PANTHER" id="PTHR22916:SF3">
    <property type="entry name" value="UDP-GLCNAC:BETAGAL BETA-1,3-N-ACETYLGLUCOSAMINYLTRANSFERASE-LIKE PROTEIN 1"/>
    <property type="match status" value="1"/>
</dbReference>
<evidence type="ECO:0000259" key="1">
    <source>
        <dbReference type="Pfam" id="PF00535"/>
    </source>
</evidence>
<name>A0AAD1BGB8_PREIN</name>
<dbReference type="InterPro" id="IPR001173">
    <property type="entry name" value="Glyco_trans_2-like"/>
</dbReference>
<dbReference type="OMA" id="WCSDDAT"/>
<sequence>MAKYCFLTPTFKVKFLQLAIDSMLKQSFDDFEIIISDDSSPYHVADVIKNYNDHRIRFRRNISNFGGKNLVDHWNLLLKESNAEYVIVASDDDVYQPNFLEDINSLSLKYPYINVLRARVQRIDENGEITSKEDIFEEYQTQLEALYSIFCGNYIGCVGNYVFRRSALLKIGGFINFPYAWFSDLVTAMNLIQYGQANTKAILFNFRISNYNISNTKHNKEVDRHKLRATILFDEWVSMYMKAINTTQLTSLERYQYNNILAAYKHRAYTQAGDYSWTIPFWKWWSIYKSFRTHPFFSKMSFIKYFCISILNRKGSILLRN</sequence>
<dbReference type="RefSeq" id="WP_014710061.1">
    <property type="nucleotide sequence ID" value="NZ_AP014925.1"/>
</dbReference>
<dbReference type="Gene3D" id="3.90.550.10">
    <property type="entry name" value="Spore Coat Polysaccharide Biosynthesis Protein SpsA, Chain A"/>
    <property type="match status" value="1"/>
</dbReference>
<dbReference type="AlphaFoldDB" id="A0AAD1BGB8"/>
<dbReference type="PANTHER" id="PTHR22916">
    <property type="entry name" value="GLYCOSYLTRANSFERASE"/>
    <property type="match status" value="1"/>
</dbReference>
<evidence type="ECO:0000313" key="2">
    <source>
        <dbReference type="EMBL" id="BAR95862.1"/>
    </source>
</evidence>
<dbReference type="GO" id="GO:0016758">
    <property type="term" value="F:hexosyltransferase activity"/>
    <property type="evidence" value="ECO:0007669"/>
    <property type="project" value="UniProtKB-ARBA"/>
</dbReference>
<gene>
    <name evidence="2" type="ORF">PI172_1134</name>
</gene>
<dbReference type="Pfam" id="PF00535">
    <property type="entry name" value="Glycos_transf_2"/>
    <property type="match status" value="1"/>
</dbReference>
<dbReference type="InterPro" id="IPR018093">
    <property type="entry name" value="BCCT_CS"/>
</dbReference>
<proteinExistence type="predicted"/>
<dbReference type="CDD" id="cd00761">
    <property type="entry name" value="Glyco_tranf_GTA_type"/>
    <property type="match status" value="1"/>
</dbReference>
<dbReference type="PROSITE" id="PS01303">
    <property type="entry name" value="BCCT"/>
    <property type="match status" value="1"/>
</dbReference>
<protein>
    <submittedName>
        <fullName evidence="2">Glycosyltransferase</fullName>
    </submittedName>
</protein>
<feature type="domain" description="Glycosyltransferase 2-like" evidence="1">
    <location>
        <begin position="8"/>
        <end position="171"/>
    </location>
</feature>
<reference evidence="2 3" key="1">
    <citation type="submission" date="2015-07" db="EMBL/GenBank/DDBJ databases">
        <title>Complete genome sequence of Prevotella intermedia strain 17-2.</title>
        <authorList>
            <person name="Nambu T."/>
        </authorList>
    </citation>
    <scope>NUCLEOTIDE SEQUENCE [LARGE SCALE GENOMIC DNA]</scope>
    <source>
        <strain evidence="2 3">17-2</strain>
    </source>
</reference>
<dbReference type="Proteomes" id="UP000067008">
    <property type="component" value="Chromosome 2"/>
</dbReference>